<keyword evidence="1" id="KW-0812">Transmembrane</keyword>
<comment type="caution">
    <text evidence="2">The sequence shown here is derived from an EMBL/GenBank/DDBJ whole genome shotgun (WGS) entry which is preliminary data.</text>
</comment>
<sequence>MPINGVHYDSELAELRTQAVLETVLPIIQAVGFLWFYHRYNRGLLPPRTPPKRARNRASRTLPPRIGAISSSFSACRQSMSHCPKPPGYACRSGQKHRRGGSVWKEFSVHCYCIHPG</sequence>
<protein>
    <submittedName>
        <fullName evidence="2">Uncharacterized protein</fullName>
    </submittedName>
</protein>
<reference evidence="2 3" key="1">
    <citation type="journal article" date="2015" name="Genome Biol.">
        <title>Comparative genomics of Steinernema reveals deeply conserved gene regulatory networks.</title>
        <authorList>
            <person name="Dillman A.R."/>
            <person name="Macchietto M."/>
            <person name="Porter C.F."/>
            <person name="Rogers A."/>
            <person name="Williams B."/>
            <person name="Antoshechkin I."/>
            <person name="Lee M.M."/>
            <person name="Goodwin Z."/>
            <person name="Lu X."/>
            <person name="Lewis E.E."/>
            <person name="Goodrich-Blair H."/>
            <person name="Stock S.P."/>
            <person name="Adams B.J."/>
            <person name="Sternberg P.W."/>
            <person name="Mortazavi A."/>
        </authorList>
    </citation>
    <scope>NUCLEOTIDE SEQUENCE [LARGE SCALE GENOMIC DNA]</scope>
    <source>
        <strain evidence="2 3">ALL</strain>
    </source>
</reference>
<evidence type="ECO:0000256" key="1">
    <source>
        <dbReference type="SAM" id="Phobius"/>
    </source>
</evidence>
<evidence type="ECO:0000313" key="3">
    <source>
        <dbReference type="Proteomes" id="UP000298663"/>
    </source>
</evidence>
<keyword evidence="1" id="KW-0472">Membrane</keyword>
<name>A0A4U5MJD4_STECR</name>
<accession>A0A4U5MJD4</accession>
<dbReference type="AlphaFoldDB" id="A0A4U5MJD4"/>
<reference evidence="2 3" key="2">
    <citation type="journal article" date="2019" name="G3 (Bethesda)">
        <title>Hybrid Assembly of the Genome of the Entomopathogenic Nematode Steinernema carpocapsae Identifies the X-Chromosome.</title>
        <authorList>
            <person name="Serra L."/>
            <person name="Macchietto M."/>
            <person name="Macias-Munoz A."/>
            <person name="McGill C.J."/>
            <person name="Rodriguez I.M."/>
            <person name="Rodriguez B."/>
            <person name="Murad R."/>
            <person name="Mortazavi A."/>
        </authorList>
    </citation>
    <scope>NUCLEOTIDE SEQUENCE [LARGE SCALE GENOMIC DNA]</scope>
    <source>
        <strain evidence="2 3">ALL</strain>
    </source>
</reference>
<organism evidence="2 3">
    <name type="scientific">Steinernema carpocapsae</name>
    <name type="common">Entomopathogenic nematode</name>
    <dbReference type="NCBI Taxonomy" id="34508"/>
    <lineage>
        <taxon>Eukaryota</taxon>
        <taxon>Metazoa</taxon>
        <taxon>Ecdysozoa</taxon>
        <taxon>Nematoda</taxon>
        <taxon>Chromadorea</taxon>
        <taxon>Rhabditida</taxon>
        <taxon>Tylenchina</taxon>
        <taxon>Panagrolaimomorpha</taxon>
        <taxon>Strongyloidoidea</taxon>
        <taxon>Steinernematidae</taxon>
        <taxon>Steinernema</taxon>
    </lineage>
</organism>
<dbReference type="EMBL" id="AZBU02000007">
    <property type="protein sequence ID" value="TKR69183.1"/>
    <property type="molecule type" value="Genomic_DNA"/>
</dbReference>
<evidence type="ECO:0000313" key="2">
    <source>
        <dbReference type="EMBL" id="TKR69183.1"/>
    </source>
</evidence>
<dbReference type="Proteomes" id="UP000298663">
    <property type="component" value="Unassembled WGS sequence"/>
</dbReference>
<keyword evidence="3" id="KW-1185">Reference proteome</keyword>
<gene>
    <name evidence="2" type="ORF">L596_021369</name>
</gene>
<keyword evidence="1" id="KW-1133">Transmembrane helix</keyword>
<feature type="transmembrane region" description="Helical" evidence="1">
    <location>
        <begin position="20"/>
        <end position="38"/>
    </location>
</feature>
<proteinExistence type="predicted"/>